<keyword evidence="8" id="KW-1185">Reference proteome</keyword>
<evidence type="ECO:0000313" key="9">
    <source>
        <dbReference type="WBParaSite" id="PSAMB.scaffold92size81367.g1761.t1"/>
    </source>
</evidence>
<accession>A0A914XS29</accession>
<dbReference type="PROSITE" id="PS50011">
    <property type="entry name" value="PROTEIN_KINASE_DOM"/>
    <property type="match status" value="1"/>
</dbReference>
<protein>
    <submittedName>
        <fullName evidence="9">Protein kinase domain-containing protein</fullName>
    </submittedName>
</protein>
<evidence type="ECO:0000313" key="8">
    <source>
        <dbReference type="Proteomes" id="UP000887566"/>
    </source>
</evidence>
<name>A0A914XS29_9BILA</name>
<dbReference type="WBParaSite" id="PSAMB.scaffold92size81367.g1761.t1">
    <property type="protein sequence ID" value="PSAMB.scaffold92size81367.g1761.t1"/>
    <property type="gene ID" value="PSAMB.scaffold92size81367.g1761"/>
</dbReference>
<feature type="region of interest" description="Disordered" evidence="6">
    <location>
        <begin position="114"/>
        <end position="145"/>
    </location>
</feature>
<dbReference type="InterPro" id="IPR000719">
    <property type="entry name" value="Prot_kinase_dom"/>
</dbReference>
<organism evidence="8 9">
    <name type="scientific">Plectus sambesii</name>
    <dbReference type="NCBI Taxonomy" id="2011161"/>
    <lineage>
        <taxon>Eukaryota</taxon>
        <taxon>Metazoa</taxon>
        <taxon>Ecdysozoa</taxon>
        <taxon>Nematoda</taxon>
        <taxon>Chromadorea</taxon>
        <taxon>Plectida</taxon>
        <taxon>Plectina</taxon>
        <taxon>Plectoidea</taxon>
        <taxon>Plectidae</taxon>
        <taxon>Plectus</taxon>
    </lineage>
</organism>
<dbReference type="GO" id="GO:0005634">
    <property type="term" value="C:nucleus"/>
    <property type="evidence" value="ECO:0007669"/>
    <property type="project" value="TreeGrafter"/>
</dbReference>
<evidence type="ECO:0000256" key="6">
    <source>
        <dbReference type="SAM" id="MobiDB-lite"/>
    </source>
</evidence>
<evidence type="ECO:0000256" key="4">
    <source>
        <dbReference type="ARBA" id="ARBA00022777"/>
    </source>
</evidence>
<dbReference type="AlphaFoldDB" id="A0A914XS29"/>
<feature type="compositionally biased region" description="Low complexity" evidence="6">
    <location>
        <begin position="127"/>
        <end position="145"/>
    </location>
</feature>
<keyword evidence="5" id="KW-0067">ATP-binding</keyword>
<keyword evidence="3" id="KW-0547">Nucleotide-binding</keyword>
<evidence type="ECO:0000256" key="2">
    <source>
        <dbReference type="ARBA" id="ARBA00022679"/>
    </source>
</evidence>
<proteinExistence type="predicted"/>
<reference evidence="9" key="1">
    <citation type="submission" date="2022-11" db="UniProtKB">
        <authorList>
            <consortium name="WormBaseParasite"/>
        </authorList>
    </citation>
    <scope>IDENTIFICATION</scope>
</reference>
<dbReference type="PANTHER" id="PTHR22974:SF23">
    <property type="entry name" value="TOUSLED-LIKE KINASE, ISOFORM G"/>
    <property type="match status" value="1"/>
</dbReference>
<dbReference type="SUPFAM" id="SSF56112">
    <property type="entry name" value="Protein kinase-like (PK-like)"/>
    <property type="match status" value="1"/>
</dbReference>
<evidence type="ECO:0000256" key="3">
    <source>
        <dbReference type="ARBA" id="ARBA00022741"/>
    </source>
</evidence>
<evidence type="ECO:0000256" key="5">
    <source>
        <dbReference type="ARBA" id="ARBA00022840"/>
    </source>
</evidence>
<dbReference type="Gene3D" id="1.10.510.10">
    <property type="entry name" value="Transferase(Phosphotransferase) domain 1"/>
    <property type="match status" value="1"/>
</dbReference>
<dbReference type="GO" id="GO:0005524">
    <property type="term" value="F:ATP binding"/>
    <property type="evidence" value="ECO:0007669"/>
    <property type="project" value="UniProtKB-KW"/>
</dbReference>
<dbReference type="InterPro" id="IPR011009">
    <property type="entry name" value="Kinase-like_dom_sf"/>
</dbReference>
<keyword evidence="2" id="KW-0808">Transferase</keyword>
<dbReference type="GO" id="GO:0007059">
    <property type="term" value="P:chromosome segregation"/>
    <property type="evidence" value="ECO:0007669"/>
    <property type="project" value="TreeGrafter"/>
</dbReference>
<evidence type="ECO:0000259" key="7">
    <source>
        <dbReference type="PROSITE" id="PS50011"/>
    </source>
</evidence>
<dbReference type="GO" id="GO:0035556">
    <property type="term" value="P:intracellular signal transduction"/>
    <property type="evidence" value="ECO:0007669"/>
    <property type="project" value="TreeGrafter"/>
</dbReference>
<sequence>MEDSDEADSIELTSQGAGTYWYLPPETFVIGHQPPKISSKVDVWSIGVILYQCLYGKRPFGHEQTQAKILEENTILKATEVNFPSKPSVSSVAQDFIRRCLQYRKEERADVHELAKHELFRPRGQKSSSSSSSSQPPTSPSPSQM</sequence>
<feature type="domain" description="Protein kinase" evidence="7">
    <location>
        <begin position="1"/>
        <end position="120"/>
    </location>
</feature>
<dbReference type="Proteomes" id="UP000887566">
    <property type="component" value="Unplaced"/>
</dbReference>
<dbReference type="Pfam" id="PF00069">
    <property type="entry name" value="Pkinase"/>
    <property type="match status" value="1"/>
</dbReference>
<dbReference type="GO" id="GO:0004674">
    <property type="term" value="F:protein serine/threonine kinase activity"/>
    <property type="evidence" value="ECO:0007669"/>
    <property type="project" value="UniProtKB-KW"/>
</dbReference>
<keyword evidence="1" id="KW-0723">Serine/threonine-protein kinase</keyword>
<evidence type="ECO:0000256" key="1">
    <source>
        <dbReference type="ARBA" id="ARBA00022527"/>
    </source>
</evidence>
<keyword evidence="4" id="KW-0418">Kinase</keyword>
<dbReference type="PANTHER" id="PTHR22974">
    <property type="entry name" value="MIXED LINEAGE PROTEIN KINASE"/>
    <property type="match status" value="1"/>
</dbReference>